<feature type="compositionally biased region" description="Low complexity" evidence="1">
    <location>
        <begin position="447"/>
        <end position="489"/>
    </location>
</feature>
<feature type="compositionally biased region" description="Low complexity" evidence="1">
    <location>
        <begin position="221"/>
        <end position="231"/>
    </location>
</feature>
<feature type="compositionally biased region" description="Pro residues" evidence="1">
    <location>
        <begin position="239"/>
        <end position="248"/>
    </location>
</feature>
<feature type="region of interest" description="Disordered" evidence="1">
    <location>
        <begin position="693"/>
        <end position="835"/>
    </location>
</feature>
<accession>A0A8H5BV01</accession>
<feature type="compositionally biased region" description="Low complexity" evidence="1">
    <location>
        <begin position="731"/>
        <end position="747"/>
    </location>
</feature>
<keyword evidence="3" id="KW-1185">Reference proteome</keyword>
<feature type="compositionally biased region" description="Low complexity" evidence="1">
    <location>
        <begin position="808"/>
        <end position="830"/>
    </location>
</feature>
<evidence type="ECO:0000313" key="2">
    <source>
        <dbReference type="EMBL" id="KAF5329793.1"/>
    </source>
</evidence>
<name>A0A8H5BV01_9AGAR</name>
<dbReference type="AlphaFoldDB" id="A0A8H5BV01"/>
<feature type="compositionally biased region" description="Low complexity" evidence="1">
    <location>
        <begin position="185"/>
        <end position="211"/>
    </location>
</feature>
<feature type="compositionally biased region" description="Low complexity" evidence="1">
    <location>
        <begin position="339"/>
        <end position="366"/>
    </location>
</feature>
<feature type="compositionally biased region" description="Low complexity" evidence="1">
    <location>
        <begin position="115"/>
        <end position="133"/>
    </location>
</feature>
<protein>
    <submittedName>
        <fullName evidence="2">Uncharacterized protein</fullName>
    </submittedName>
</protein>
<feature type="compositionally biased region" description="Low complexity" evidence="1">
    <location>
        <begin position="79"/>
        <end position="88"/>
    </location>
</feature>
<feature type="compositionally biased region" description="Low complexity" evidence="1">
    <location>
        <begin position="547"/>
        <end position="567"/>
    </location>
</feature>
<feature type="compositionally biased region" description="Basic and acidic residues" evidence="1">
    <location>
        <begin position="621"/>
        <end position="631"/>
    </location>
</feature>
<evidence type="ECO:0000256" key="1">
    <source>
        <dbReference type="SAM" id="MobiDB-lite"/>
    </source>
</evidence>
<proteinExistence type="predicted"/>
<feature type="compositionally biased region" description="Polar residues" evidence="1">
    <location>
        <begin position="27"/>
        <end position="43"/>
    </location>
</feature>
<feature type="region of interest" description="Disordered" evidence="1">
    <location>
        <begin position="621"/>
        <end position="670"/>
    </location>
</feature>
<feature type="region of interest" description="Disordered" evidence="1">
    <location>
        <begin position="1"/>
        <end position="567"/>
    </location>
</feature>
<feature type="compositionally biased region" description="Low complexity" evidence="1">
    <location>
        <begin position="426"/>
        <end position="440"/>
    </location>
</feature>
<dbReference type="EMBL" id="JAACJJ010000002">
    <property type="protein sequence ID" value="KAF5329793.1"/>
    <property type="molecule type" value="Genomic_DNA"/>
</dbReference>
<feature type="compositionally biased region" description="Low complexity" evidence="1">
    <location>
        <begin position="249"/>
        <end position="259"/>
    </location>
</feature>
<sequence>MGASRKFASVTSGDVTLARRDARAGQPESSLDRSQGSVPQHQPTYIHVIDDHDEDEMSTNGPSSGSGSAPEATARRSTGDSSTVSVGGDRSRQPTDPRDLPHASHPPPTQRTRRPSSASTRSTSTSTATMRPPKMIRNIASNTSLRRGASLSVAASSPTAASSGSDNSAGMAPSVSLVFAEPEMATASASNSDSAGGGRSSSTGSGVTMSAQQALAMSINASGSGSGTSASEKADVASPRPPAPPASAPPVLSSGSAAVLPTLHVDSGPDNAAAPELSTTTLSSPTSSSSSAAPTSPSASTSTSKSTAPKSPSKKHKSWFSSLTRSSGSGARMALNQAQGQSSGQTRSSTTVSSATNSSSATTASAPKVPEPDSQKHDTNNATRSTVEVNVLPPTPALEAEPVFSATVSAPGPALEPGTTERVESRPTTPSQPSSSSSPRALRKPQSRIPTLSSSSLSSSPPSTPTKSIPIVSSPLAAGSGSSPSASGLVTPRSPPPSSSPRSRLGFLTGSPSRSSTMQSSTPKASSVKSAKSIPAPLALSSPARKASAVTSASSSTSTLTSSPAIISTTTTMASAEVEATSTEDPLAPKATGLVSAVTGQTSVQMLEQAVRREEERAREAIKVEEVKEPGEINMSSSTLASTHQRTRTASTASIQIPTRPPLRPVTPPPSYPLGVGLGIGAAGVLSPSASVSISPTISTLSPPVSTSAATEGGTTSQTVASAIPTKPQPSSSSSFFSFFSSTSTSTPDKHEEETPPVYTASERRMVASPLTSNTLPELARQDTRGTIGTMDSVDSEAPVHTPPMPLSPTLSPSVPAAAPGSSSAPDSSSTITTNAVDAPLLSPPLEHRGTAESINPSASRFALALPLLGRWGVGSGSMIGGSDVEKGKESQEEIGKADEGMNGACFFLPVMFSACRFFSPSPV</sequence>
<evidence type="ECO:0000313" key="3">
    <source>
        <dbReference type="Proteomes" id="UP000567179"/>
    </source>
</evidence>
<comment type="caution">
    <text evidence="2">The sequence shown here is derived from an EMBL/GenBank/DDBJ whole genome shotgun (WGS) entry which is preliminary data.</text>
</comment>
<feature type="compositionally biased region" description="Low complexity" evidence="1">
    <location>
        <begin position="500"/>
        <end position="522"/>
    </location>
</feature>
<feature type="compositionally biased region" description="Low complexity" evidence="1">
    <location>
        <begin position="278"/>
        <end position="311"/>
    </location>
</feature>
<feature type="compositionally biased region" description="Low complexity" evidence="1">
    <location>
        <begin position="149"/>
        <end position="168"/>
    </location>
</feature>
<gene>
    <name evidence="2" type="ORF">D9619_009515</name>
</gene>
<organism evidence="2 3">
    <name type="scientific">Psilocybe cf. subviscida</name>
    <dbReference type="NCBI Taxonomy" id="2480587"/>
    <lineage>
        <taxon>Eukaryota</taxon>
        <taxon>Fungi</taxon>
        <taxon>Dikarya</taxon>
        <taxon>Basidiomycota</taxon>
        <taxon>Agaricomycotina</taxon>
        <taxon>Agaricomycetes</taxon>
        <taxon>Agaricomycetidae</taxon>
        <taxon>Agaricales</taxon>
        <taxon>Agaricineae</taxon>
        <taxon>Strophariaceae</taxon>
        <taxon>Psilocybe</taxon>
    </lineage>
</organism>
<feature type="compositionally biased region" description="Basic and acidic residues" evidence="1">
    <location>
        <begin position="370"/>
        <end position="379"/>
    </location>
</feature>
<dbReference type="Proteomes" id="UP000567179">
    <property type="component" value="Unassembled WGS sequence"/>
</dbReference>
<feature type="compositionally biased region" description="Low complexity" evidence="1">
    <location>
        <begin position="693"/>
        <end position="719"/>
    </location>
</feature>
<reference evidence="2 3" key="1">
    <citation type="journal article" date="2020" name="ISME J.">
        <title>Uncovering the hidden diversity of litter-decomposition mechanisms in mushroom-forming fungi.</title>
        <authorList>
            <person name="Floudas D."/>
            <person name="Bentzer J."/>
            <person name="Ahren D."/>
            <person name="Johansson T."/>
            <person name="Persson P."/>
            <person name="Tunlid A."/>
        </authorList>
    </citation>
    <scope>NUCLEOTIDE SEQUENCE [LARGE SCALE GENOMIC DNA]</scope>
    <source>
        <strain evidence="2 3">CBS 101986</strain>
    </source>
</reference>
<feature type="compositionally biased region" description="Pro residues" evidence="1">
    <location>
        <begin position="659"/>
        <end position="670"/>
    </location>
</feature>
<feature type="compositionally biased region" description="Basic and acidic residues" evidence="1">
    <location>
        <begin position="89"/>
        <end position="102"/>
    </location>
</feature>
<feature type="compositionally biased region" description="Polar residues" evidence="1">
    <location>
        <begin position="634"/>
        <end position="657"/>
    </location>
</feature>